<evidence type="ECO:0000313" key="2">
    <source>
        <dbReference type="EMBL" id="KAK7573607.1"/>
    </source>
</evidence>
<evidence type="ECO:0000256" key="1">
    <source>
        <dbReference type="SAM" id="MobiDB-lite"/>
    </source>
</evidence>
<dbReference type="Proteomes" id="UP001367676">
    <property type="component" value="Unassembled WGS sequence"/>
</dbReference>
<comment type="caution">
    <text evidence="2">The sequence shown here is derived from an EMBL/GenBank/DDBJ whole genome shotgun (WGS) entry which is preliminary data.</text>
</comment>
<dbReference type="EMBL" id="JBBCAQ010000037">
    <property type="protein sequence ID" value="KAK7573607.1"/>
    <property type="molecule type" value="Genomic_DNA"/>
</dbReference>
<name>A0AAN9THE8_9HEMI</name>
<organism evidence="2 3">
    <name type="scientific">Parthenolecanium corni</name>
    <dbReference type="NCBI Taxonomy" id="536013"/>
    <lineage>
        <taxon>Eukaryota</taxon>
        <taxon>Metazoa</taxon>
        <taxon>Ecdysozoa</taxon>
        <taxon>Arthropoda</taxon>
        <taxon>Hexapoda</taxon>
        <taxon>Insecta</taxon>
        <taxon>Pterygota</taxon>
        <taxon>Neoptera</taxon>
        <taxon>Paraneoptera</taxon>
        <taxon>Hemiptera</taxon>
        <taxon>Sternorrhyncha</taxon>
        <taxon>Coccoidea</taxon>
        <taxon>Coccidae</taxon>
        <taxon>Parthenolecanium</taxon>
    </lineage>
</organism>
<dbReference type="AlphaFoldDB" id="A0AAN9THE8"/>
<sequence length="378" mass="43300">MVQKRGSVSSLSSPSSKGGQSPNGETSSNSFSSPSSSSQYAASSDQYEYPRGYFEALISNAKTRYDEASKFYYMKRTYSAKFGFYITLLQDLFIELASPPPTLPPETYSKLAKLRHDIRRLQLNLESRRDLLSTSATSIMDLLSAKPDMGGEKSEAECEEDSVYEQEAARAKQGRLRQMEMAQLLQTITDLSLQELQIRQRRLEAEAEYRRQFNENPPTPAAALALKIPSRIDESVTPTIKSPDFELLPDADGYKNLHPSIYNINFRPPNKCVFCLRFHWSHLCTEMPTLQERQRFYRLNKICFLCGNVHRGVCYPFDRYCKWPQCAAKNDHHSAVCPNVRYPITDDITAAYIECLKELKKRFKVVPVYRPEKSTRAK</sequence>
<reference evidence="2 3" key="1">
    <citation type="submission" date="2024-03" db="EMBL/GenBank/DDBJ databases">
        <title>Adaptation during the transition from Ophiocordyceps entomopathogen to insect associate is accompanied by gene loss and intensified selection.</title>
        <authorList>
            <person name="Ward C.M."/>
            <person name="Onetto C.A."/>
            <person name="Borneman A.R."/>
        </authorList>
    </citation>
    <scope>NUCLEOTIDE SEQUENCE [LARGE SCALE GENOMIC DNA]</scope>
    <source>
        <strain evidence="2">AWRI1</strain>
        <tissue evidence="2">Single Adult Female</tissue>
    </source>
</reference>
<feature type="region of interest" description="Disordered" evidence="1">
    <location>
        <begin position="1"/>
        <end position="39"/>
    </location>
</feature>
<accession>A0AAN9THE8</accession>
<protein>
    <submittedName>
        <fullName evidence="2">Uncharacterized protein</fullName>
    </submittedName>
</protein>
<feature type="compositionally biased region" description="Low complexity" evidence="1">
    <location>
        <begin position="1"/>
        <end position="20"/>
    </location>
</feature>
<evidence type="ECO:0000313" key="3">
    <source>
        <dbReference type="Proteomes" id="UP001367676"/>
    </source>
</evidence>
<gene>
    <name evidence="2" type="ORF">V9T40_010798</name>
</gene>
<proteinExistence type="predicted"/>
<keyword evidence="3" id="KW-1185">Reference proteome</keyword>
<feature type="compositionally biased region" description="Low complexity" evidence="1">
    <location>
        <begin position="27"/>
        <end position="39"/>
    </location>
</feature>